<organism evidence="1 2">
    <name type="scientific">Pseudomonas chlororaphis O6</name>
    <dbReference type="NCBI Taxonomy" id="1037915"/>
    <lineage>
        <taxon>Bacteria</taxon>
        <taxon>Pseudomonadati</taxon>
        <taxon>Pseudomonadota</taxon>
        <taxon>Gammaproteobacteria</taxon>
        <taxon>Pseudomonadales</taxon>
        <taxon>Pseudomonadaceae</taxon>
        <taxon>Pseudomonas</taxon>
    </lineage>
</organism>
<reference evidence="1 2" key="1">
    <citation type="journal article" date="2012" name="PLoS Genet.">
        <title>Comparative Genomics of Plant-Associated Pseudomonas spp.: Insights into Diversity and Inheritance of Traits Involved in Multitrophic Interactions.</title>
        <authorList>
            <person name="Loper J.E."/>
            <person name="Hassan K.A."/>
            <person name="Mavrodi D.V."/>
            <person name="Davis E.W.II."/>
            <person name="Lim C.K."/>
            <person name="Shaffer B.T."/>
            <person name="Elbourne L.D."/>
            <person name="Stockwell V.O."/>
            <person name="Hartney S.L."/>
            <person name="Breakwell K."/>
            <person name="Henkels M.D."/>
            <person name="Tetu S.G."/>
            <person name="Rangel L.I."/>
            <person name="Kidarsa T.A."/>
            <person name="Wilson N.L."/>
            <person name="van de Mortel J.E."/>
            <person name="Song C."/>
            <person name="Blumhagen R."/>
            <person name="Radune D."/>
            <person name="Hostetler J.B."/>
            <person name="Brinkac L.M."/>
            <person name="Durkin A.S."/>
            <person name="Kluepfel D.A."/>
            <person name="Wechter W.P."/>
            <person name="Anderson A.J."/>
            <person name="Kim Y.C."/>
            <person name="Pierson L.S.III."/>
            <person name="Pierson E.A."/>
            <person name="Lindow S.E."/>
            <person name="Kobayashi D.Y."/>
            <person name="Raaijmakers J.M."/>
            <person name="Weller D.M."/>
            <person name="Thomashow L.S."/>
            <person name="Allen A.E."/>
            <person name="Paulsen I.T."/>
        </authorList>
    </citation>
    <scope>NUCLEOTIDE SEQUENCE [LARGE SCALE GENOMIC DNA]</scope>
    <source>
        <strain evidence="1 2">O6</strain>
    </source>
</reference>
<evidence type="ECO:0000313" key="1">
    <source>
        <dbReference type="EMBL" id="EIM12997.1"/>
    </source>
</evidence>
<evidence type="ECO:0008006" key="3">
    <source>
        <dbReference type="Google" id="ProtNLM"/>
    </source>
</evidence>
<sequence length="255" mass="28929">MTLKPKKTKAMSDIQQNPYSKKNLFITKTLGQFMYINKITEAESASYIGGKPAISQGISIPKSPNGSLMSFYFTLQFPEAHSLHGYTLSVFAATDDFNEDYTIPEMLKIPLLGAIIPDNFLSDSQKYFATLLFRNEEKTYASDYPTRIAMTPLAFSHSKGSDVFGWAGDKPKWLMGDETPAQYKGMALDFLFQVHGEQSFPIIDTAPAQQEMDIFGKSKPRIKRNYTLFNQNEIYFFGSRTEDVDDRVYIITQCD</sequence>
<protein>
    <recommendedName>
        <fullName evidence="3">DUF1963 domain-containing protein</fullName>
    </recommendedName>
</protein>
<evidence type="ECO:0000313" key="2">
    <source>
        <dbReference type="Proteomes" id="UP000003790"/>
    </source>
</evidence>
<accession>A0AB33WJB9</accession>
<dbReference type="Proteomes" id="UP000003790">
    <property type="component" value="Chromosome"/>
</dbReference>
<comment type="caution">
    <text evidence="1">The sequence shown here is derived from an EMBL/GenBank/DDBJ whole genome shotgun (WGS) entry which is preliminary data.</text>
</comment>
<gene>
    <name evidence="1" type="ORF">PchlO6_0228</name>
</gene>
<dbReference type="EMBL" id="AHOT01000030">
    <property type="protein sequence ID" value="EIM12997.1"/>
    <property type="molecule type" value="Genomic_DNA"/>
</dbReference>
<name>A0AB33WJB9_9PSED</name>
<proteinExistence type="predicted"/>
<dbReference type="AlphaFoldDB" id="A0AB33WJB9"/>